<evidence type="ECO:0000256" key="5">
    <source>
        <dbReference type="ARBA" id="ARBA00032508"/>
    </source>
</evidence>
<dbReference type="InterPro" id="IPR016072">
    <property type="entry name" value="Skp1_comp_dimer"/>
</dbReference>
<feature type="coiled-coil region" evidence="6">
    <location>
        <begin position="279"/>
        <end position="306"/>
    </location>
</feature>
<evidence type="ECO:0000256" key="4">
    <source>
        <dbReference type="ARBA" id="ARBA00023140"/>
    </source>
</evidence>
<dbReference type="SUPFAM" id="SSF54695">
    <property type="entry name" value="POZ domain"/>
    <property type="match status" value="1"/>
</dbReference>
<organism evidence="10">
    <name type="scientific">Candidozyma auris</name>
    <name type="common">Yeast</name>
    <name type="synonym">Candida auris</name>
    <dbReference type="NCBI Taxonomy" id="498019"/>
    <lineage>
        <taxon>Eukaryota</taxon>
        <taxon>Fungi</taxon>
        <taxon>Dikarya</taxon>
        <taxon>Ascomycota</taxon>
        <taxon>Saccharomycotina</taxon>
        <taxon>Pichiomycetes</taxon>
        <taxon>Metschnikowiaceae</taxon>
        <taxon>Candidozyma</taxon>
    </lineage>
</organism>
<evidence type="ECO:0000256" key="7">
    <source>
        <dbReference type="SAM" id="Phobius"/>
    </source>
</evidence>
<dbReference type="InterPro" id="IPR001232">
    <property type="entry name" value="SKP1-like"/>
</dbReference>
<proteinExistence type="inferred from homology"/>
<evidence type="ECO:0000256" key="2">
    <source>
        <dbReference type="ARBA" id="ARBA00008933"/>
    </source>
</evidence>
<dbReference type="PANTHER" id="PTHR28080:SF1">
    <property type="entry name" value="PEROXISOMAL BIOGENESIS FACTOR 3"/>
    <property type="match status" value="1"/>
</dbReference>
<dbReference type="Proteomes" id="UP000825438">
    <property type="component" value="Chromosome I"/>
</dbReference>
<keyword evidence="4" id="KW-0576">Peroxisome</keyword>
<dbReference type="FunFam" id="3.30.710.10:FF:000133">
    <property type="entry name" value="Suppressor of kinetochore protein 1"/>
    <property type="match status" value="1"/>
</dbReference>
<dbReference type="EMBL" id="CP076749">
    <property type="protein sequence ID" value="QWW22827.1"/>
    <property type="molecule type" value="Genomic_DNA"/>
</dbReference>
<dbReference type="SUPFAM" id="SSF81382">
    <property type="entry name" value="Skp1 dimerisation domain-like"/>
    <property type="match status" value="1"/>
</dbReference>
<dbReference type="AlphaFoldDB" id="A0A8F3AGU4"/>
<dbReference type="Pfam" id="PF04882">
    <property type="entry name" value="Peroxin-3"/>
    <property type="match status" value="1"/>
</dbReference>
<dbReference type="InterPro" id="IPR036296">
    <property type="entry name" value="SKP1-like_dim_sf"/>
</dbReference>
<dbReference type="Pfam" id="PF01466">
    <property type="entry name" value="Skp1"/>
    <property type="match status" value="1"/>
</dbReference>
<name>A0A8F3AGU4_CANAR</name>
<dbReference type="InterPro" id="IPR006966">
    <property type="entry name" value="Peroxin-3"/>
</dbReference>
<dbReference type="GO" id="GO:0005778">
    <property type="term" value="C:peroxisomal membrane"/>
    <property type="evidence" value="ECO:0007669"/>
    <property type="project" value="UniProtKB-SubCell"/>
</dbReference>
<feature type="transmembrane region" description="Helical" evidence="7">
    <location>
        <begin position="18"/>
        <end position="37"/>
    </location>
</feature>
<evidence type="ECO:0000259" key="9">
    <source>
        <dbReference type="Pfam" id="PF03931"/>
    </source>
</evidence>
<dbReference type="SMART" id="SM00512">
    <property type="entry name" value="Skp1"/>
    <property type="match status" value="1"/>
</dbReference>
<keyword evidence="6" id="KW-0175">Coiled coil</keyword>
<keyword evidence="7" id="KW-0812">Transmembrane</keyword>
<sequence>MPVFPTLAAFFRRHKKKLLWTSAVGFSLYLLVNQFVIKRFRNFQNSLKQELLVKEQLRRRFIQTQQDCYLTILALLPVLTQPVLNFLPTEAITSALKRKKNTNKEMSDSLTTENLMAHSSQDIGGSTSDLSVFLSKSKLELWHDLKVKSISRMLALIYSSAGLLLLTRLQLNILARKAYLESAIVMAGGSVPQNSQSSFDYFIEQSYLSLSWWLLNHGWMRVANGLETLVESKFKEITPKTEMTVETFTQMLSEINAGVIADGQLVKNLLFPTEYDSLIETLMNTNPELVNELENKESNLVKLINETNFIIANDFTLHVFSSLVRSGVDTLGDSISVALNPDNVPGRVHKLATFLAQLSVQSSVICDPQNASEDEAGTGNIYINNFNDLDELDEFSANMPKVVIISSDEEKFPVDVEVATKSVLIKNMISDLKPDLDEDDEDFEIPTPNVRANVLAKVLEWCEHHKNTVFPDDDDEDARKSAPVHSWDRNFLKVDQEMLYEIILAANYLNIRPLLDAGCKIIAEMIKHKSPEELRKTFNIVNDFSPEEEAAIRKENEWAEDR</sequence>
<evidence type="ECO:0000256" key="3">
    <source>
        <dbReference type="ARBA" id="ARBA00009993"/>
    </source>
</evidence>
<dbReference type="GO" id="GO:0030674">
    <property type="term" value="F:protein-macromolecule adaptor activity"/>
    <property type="evidence" value="ECO:0007669"/>
    <property type="project" value="TreeGrafter"/>
</dbReference>
<protein>
    <recommendedName>
        <fullName evidence="5">Peroxin-3</fullName>
    </recommendedName>
</protein>
<evidence type="ECO:0000259" key="8">
    <source>
        <dbReference type="Pfam" id="PF01466"/>
    </source>
</evidence>
<reference evidence="10" key="1">
    <citation type="submission" date="2021-06" db="EMBL/GenBank/DDBJ databases">
        <title>Candida auris outbreak in lebanese hospital.</title>
        <authorList>
            <person name="Finianos M."/>
        </authorList>
    </citation>
    <scope>NUCLEOTIDE SEQUENCE</scope>
    <source>
        <strain evidence="10">CA7LBN</strain>
    </source>
</reference>
<accession>A0A8F3AGU4</accession>
<dbReference type="InterPro" id="IPR016073">
    <property type="entry name" value="Skp1_comp_POZ"/>
</dbReference>
<keyword evidence="7" id="KW-1133">Transmembrane helix</keyword>
<dbReference type="GO" id="GO:0006511">
    <property type="term" value="P:ubiquitin-dependent protein catabolic process"/>
    <property type="evidence" value="ECO:0007669"/>
    <property type="project" value="InterPro"/>
</dbReference>
<dbReference type="Pfam" id="PF03931">
    <property type="entry name" value="Skp1_POZ"/>
    <property type="match status" value="1"/>
</dbReference>
<keyword evidence="7" id="KW-0472">Membrane</keyword>
<dbReference type="Gene3D" id="3.30.710.10">
    <property type="entry name" value="Potassium Channel Kv1.1, Chain A"/>
    <property type="match status" value="1"/>
</dbReference>
<dbReference type="InterPro" id="IPR011333">
    <property type="entry name" value="SKP1/BTB/POZ_sf"/>
</dbReference>
<comment type="subcellular location">
    <subcellularLocation>
        <location evidence="1">Peroxisome membrane</location>
        <topology evidence="1">Single-pass membrane protein</topology>
    </subcellularLocation>
</comment>
<dbReference type="PANTHER" id="PTHR28080">
    <property type="entry name" value="PEROXISOMAL BIOGENESIS FACTOR 3"/>
    <property type="match status" value="1"/>
</dbReference>
<feature type="domain" description="SKP1 component dimerisation" evidence="8">
    <location>
        <begin position="513"/>
        <end position="559"/>
    </location>
</feature>
<comment type="similarity">
    <text evidence="3">Belongs to the SKP1 family.</text>
</comment>
<gene>
    <name evidence="10" type="ORF">CA7LBN_001574</name>
</gene>
<dbReference type="CDD" id="cd18322">
    <property type="entry name" value="BTB_POZ_SKP1"/>
    <property type="match status" value="1"/>
</dbReference>
<evidence type="ECO:0000313" key="10">
    <source>
        <dbReference type="EMBL" id="QWW22827.1"/>
    </source>
</evidence>
<feature type="domain" description="SKP1 component POZ" evidence="9">
    <location>
        <begin position="400"/>
        <end position="467"/>
    </location>
</feature>
<evidence type="ECO:0000256" key="6">
    <source>
        <dbReference type="SAM" id="Coils"/>
    </source>
</evidence>
<comment type="similarity">
    <text evidence="2">Belongs to the peroxin-3 family.</text>
</comment>
<evidence type="ECO:0000256" key="1">
    <source>
        <dbReference type="ARBA" id="ARBA00004549"/>
    </source>
</evidence>
<dbReference type="GO" id="GO:0045046">
    <property type="term" value="P:protein import into peroxisome membrane"/>
    <property type="evidence" value="ECO:0007669"/>
    <property type="project" value="TreeGrafter"/>
</dbReference>